<organism evidence="1 2">
    <name type="scientific">Trema orientale</name>
    <name type="common">Charcoal tree</name>
    <name type="synonym">Celtis orientalis</name>
    <dbReference type="NCBI Taxonomy" id="63057"/>
    <lineage>
        <taxon>Eukaryota</taxon>
        <taxon>Viridiplantae</taxon>
        <taxon>Streptophyta</taxon>
        <taxon>Embryophyta</taxon>
        <taxon>Tracheophyta</taxon>
        <taxon>Spermatophyta</taxon>
        <taxon>Magnoliopsida</taxon>
        <taxon>eudicotyledons</taxon>
        <taxon>Gunneridae</taxon>
        <taxon>Pentapetalae</taxon>
        <taxon>rosids</taxon>
        <taxon>fabids</taxon>
        <taxon>Rosales</taxon>
        <taxon>Cannabaceae</taxon>
        <taxon>Trema</taxon>
    </lineage>
</organism>
<comment type="caution">
    <text evidence="1">The sequence shown here is derived from an EMBL/GenBank/DDBJ whole genome shotgun (WGS) entry which is preliminary data.</text>
</comment>
<evidence type="ECO:0000313" key="1">
    <source>
        <dbReference type="EMBL" id="POO00330.1"/>
    </source>
</evidence>
<dbReference type="Proteomes" id="UP000237000">
    <property type="component" value="Unassembled WGS sequence"/>
</dbReference>
<reference evidence="2" key="1">
    <citation type="submission" date="2016-06" db="EMBL/GenBank/DDBJ databases">
        <title>Parallel loss of symbiosis genes in relatives of nitrogen-fixing non-legume Parasponia.</title>
        <authorList>
            <person name="Van Velzen R."/>
            <person name="Holmer R."/>
            <person name="Bu F."/>
            <person name="Rutten L."/>
            <person name="Van Zeijl A."/>
            <person name="Liu W."/>
            <person name="Santuari L."/>
            <person name="Cao Q."/>
            <person name="Sharma T."/>
            <person name="Shen D."/>
            <person name="Roswanjaya Y."/>
            <person name="Wardhani T."/>
            <person name="Kalhor M.S."/>
            <person name="Jansen J."/>
            <person name="Van den Hoogen J."/>
            <person name="Gungor B."/>
            <person name="Hartog M."/>
            <person name="Hontelez J."/>
            <person name="Verver J."/>
            <person name="Yang W.-C."/>
            <person name="Schijlen E."/>
            <person name="Repin R."/>
            <person name="Schilthuizen M."/>
            <person name="Schranz E."/>
            <person name="Heidstra R."/>
            <person name="Miyata K."/>
            <person name="Fedorova E."/>
            <person name="Kohlen W."/>
            <person name="Bisseling T."/>
            <person name="Smit S."/>
            <person name="Geurts R."/>
        </authorList>
    </citation>
    <scope>NUCLEOTIDE SEQUENCE [LARGE SCALE GENOMIC DNA]</scope>
    <source>
        <strain evidence="2">cv. RG33-2</strain>
    </source>
</reference>
<gene>
    <name evidence="1" type="ORF">TorRG33x02_037430</name>
</gene>
<evidence type="ECO:0000313" key="2">
    <source>
        <dbReference type="Proteomes" id="UP000237000"/>
    </source>
</evidence>
<protein>
    <submittedName>
        <fullName evidence="1">Uncharacterized protein</fullName>
    </submittedName>
</protein>
<name>A0A2P5FR94_TREOI</name>
<dbReference type="AlphaFoldDB" id="A0A2P5FR94"/>
<accession>A0A2P5FR94</accession>
<dbReference type="EMBL" id="JXTC01000013">
    <property type="protein sequence ID" value="POO00330.1"/>
    <property type="molecule type" value="Genomic_DNA"/>
</dbReference>
<dbReference type="InParanoid" id="A0A2P5FR94"/>
<proteinExistence type="predicted"/>
<sequence>MMMTVMEEKKGQVLAMHLVKTLRETPRRILRKTLRRIQMKRLLVIEPRRREWSMKIGWTSRIVPVRVDGTLIFFLYYVQSLRWNVGDFAYVLYLCKKNMFSLKTVNCLNVLNECY</sequence>
<keyword evidence="2" id="KW-1185">Reference proteome</keyword>